<protein>
    <submittedName>
        <fullName evidence="1">Uncharacterized protein</fullName>
    </submittedName>
</protein>
<proteinExistence type="predicted"/>
<organism evidence="1 2">
    <name type="scientific">Virgisporangium aurantiacum</name>
    <dbReference type="NCBI Taxonomy" id="175570"/>
    <lineage>
        <taxon>Bacteria</taxon>
        <taxon>Bacillati</taxon>
        <taxon>Actinomycetota</taxon>
        <taxon>Actinomycetes</taxon>
        <taxon>Micromonosporales</taxon>
        <taxon>Micromonosporaceae</taxon>
        <taxon>Virgisporangium</taxon>
    </lineage>
</organism>
<name>A0A8J3ZG07_9ACTN</name>
<reference evidence="1" key="1">
    <citation type="submission" date="2021-01" db="EMBL/GenBank/DDBJ databases">
        <title>Whole genome shotgun sequence of Virgisporangium aurantiacum NBRC 16421.</title>
        <authorList>
            <person name="Komaki H."/>
            <person name="Tamura T."/>
        </authorList>
    </citation>
    <scope>NUCLEOTIDE SEQUENCE</scope>
    <source>
        <strain evidence="1">NBRC 16421</strain>
    </source>
</reference>
<dbReference type="EMBL" id="BOPG01000095">
    <property type="protein sequence ID" value="GIJ63454.1"/>
    <property type="molecule type" value="Genomic_DNA"/>
</dbReference>
<keyword evidence="2" id="KW-1185">Reference proteome</keyword>
<evidence type="ECO:0000313" key="2">
    <source>
        <dbReference type="Proteomes" id="UP000612585"/>
    </source>
</evidence>
<accession>A0A8J3ZG07</accession>
<dbReference type="AlphaFoldDB" id="A0A8J3ZG07"/>
<sequence>MTRTFNVPRGAMSGRPWGQVMAVNGCLVGDHVLVDFVCVEVTGWSSDELPGWVEVERRESDGRSDPDRQGAGLRCRRYLIVAPGRGDRGEAPAAALI</sequence>
<evidence type="ECO:0000313" key="1">
    <source>
        <dbReference type="EMBL" id="GIJ63454.1"/>
    </source>
</evidence>
<dbReference type="Proteomes" id="UP000612585">
    <property type="component" value="Unassembled WGS sequence"/>
</dbReference>
<gene>
    <name evidence="1" type="ORF">Vau01_109700</name>
</gene>
<comment type="caution">
    <text evidence="1">The sequence shown here is derived from an EMBL/GenBank/DDBJ whole genome shotgun (WGS) entry which is preliminary data.</text>
</comment>